<proteinExistence type="predicted"/>
<dbReference type="Proteomes" id="UP000799750">
    <property type="component" value="Unassembled WGS sequence"/>
</dbReference>
<feature type="compositionally biased region" description="Basic residues" evidence="1">
    <location>
        <begin position="1"/>
        <end position="18"/>
    </location>
</feature>
<dbReference type="AlphaFoldDB" id="A0A6A6RCR7"/>
<name>A0A6A6RCR7_9PEZI</name>
<gene>
    <name evidence="2" type="ORF">BU16DRAFT_9826</name>
</gene>
<organism evidence="2 3">
    <name type="scientific">Lophium mytilinum</name>
    <dbReference type="NCBI Taxonomy" id="390894"/>
    <lineage>
        <taxon>Eukaryota</taxon>
        <taxon>Fungi</taxon>
        <taxon>Dikarya</taxon>
        <taxon>Ascomycota</taxon>
        <taxon>Pezizomycotina</taxon>
        <taxon>Dothideomycetes</taxon>
        <taxon>Pleosporomycetidae</taxon>
        <taxon>Mytilinidiales</taxon>
        <taxon>Mytilinidiaceae</taxon>
        <taxon>Lophium</taxon>
    </lineage>
</organism>
<evidence type="ECO:0000256" key="1">
    <source>
        <dbReference type="SAM" id="MobiDB-lite"/>
    </source>
</evidence>
<protein>
    <recommendedName>
        <fullName evidence="4">F-box domain-containing protein</fullName>
    </recommendedName>
</protein>
<sequence>MPLHKPKSQRSRLFRPPKRSASGTPKNAIERSLSPLENLPVELLQKVFLYAENVALARSSPYIAAAVSSEHIIQHFAMRVLFPREEAVTVDQRAGGTDSDAMSDSPVTAHVGGQSERRSARLIRNTGRLWRRYTDSFFKDSTDILACRFMTWERFKRCVQLGLPTFDASYFDHPYRLPSTFQEMKHLEKEQIPRKLLCGPWTSDKAAFLYFLTFVGLRAPRSCESIANEGLREAVSQQSPRAVAALVSPYVMARPTTKLLRSAVIDHDCHLAIVRLLITPWEDGTGTPPFLDFEDVELARWIETQKCRGSPKGSWLGALLKDARFGLLRHMYRRPGGRNGSLDVTPDEDATIPIAQRRPDSA</sequence>
<evidence type="ECO:0000313" key="3">
    <source>
        <dbReference type="Proteomes" id="UP000799750"/>
    </source>
</evidence>
<accession>A0A6A6RCR7</accession>
<feature type="region of interest" description="Disordered" evidence="1">
    <location>
        <begin position="338"/>
        <end position="362"/>
    </location>
</feature>
<evidence type="ECO:0008006" key="4">
    <source>
        <dbReference type="Google" id="ProtNLM"/>
    </source>
</evidence>
<reference evidence="2" key="1">
    <citation type="journal article" date="2020" name="Stud. Mycol.">
        <title>101 Dothideomycetes genomes: a test case for predicting lifestyles and emergence of pathogens.</title>
        <authorList>
            <person name="Haridas S."/>
            <person name="Albert R."/>
            <person name="Binder M."/>
            <person name="Bloem J."/>
            <person name="Labutti K."/>
            <person name="Salamov A."/>
            <person name="Andreopoulos B."/>
            <person name="Baker S."/>
            <person name="Barry K."/>
            <person name="Bills G."/>
            <person name="Bluhm B."/>
            <person name="Cannon C."/>
            <person name="Castanera R."/>
            <person name="Culley D."/>
            <person name="Daum C."/>
            <person name="Ezra D."/>
            <person name="Gonzalez J."/>
            <person name="Henrissat B."/>
            <person name="Kuo A."/>
            <person name="Liang C."/>
            <person name="Lipzen A."/>
            <person name="Lutzoni F."/>
            <person name="Magnuson J."/>
            <person name="Mondo S."/>
            <person name="Nolan M."/>
            <person name="Ohm R."/>
            <person name="Pangilinan J."/>
            <person name="Park H.-J."/>
            <person name="Ramirez L."/>
            <person name="Alfaro M."/>
            <person name="Sun H."/>
            <person name="Tritt A."/>
            <person name="Yoshinaga Y."/>
            <person name="Zwiers L.-H."/>
            <person name="Turgeon B."/>
            <person name="Goodwin S."/>
            <person name="Spatafora J."/>
            <person name="Crous P."/>
            <person name="Grigoriev I."/>
        </authorList>
    </citation>
    <scope>NUCLEOTIDE SEQUENCE</scope>
    <source>
        <strain evidence="2">CBS 269.34</strain>
    </source>
</reference>
<evidence type="ECO:0000313" key="2">
    <source>
        <dbReference type="EMBL" id="KAF2502469.1"/>
    </source>
</evidence>
<dbReference type="OrthoDB" id="1875589at2759"/>
<feature type="region of interest" description="Disordered" evidence="1">
    <location>
        <begin position="1"/>
        <end position="31"/>
    </location>
</feature>
<keyword evidence="3" id="KW-1185">Reference proteome</keyword>
<dbReference type="EMBL" id="MU004181">
    <property type="protein sequence ID" value="KAF2502469.1"/>
    <property type="molecule type" value="Genomic_DNA"/>
</dbReference>